<proteinExistence type="predicted"/>
<keyword evidence="5" id="KW-1185">Reference proteome</keyword>
<feature type="chain" id="PRO_5040323887" description="Yeast cell wall synthesis Kre9/Knh1-like N-terminal domain-containing protein" evidence="2">
    <location>
        <begin position="23"/>
        <end position="189"/>
    </location>
</feature>
<keyword evidence="1 2" id="KW-0732">Signal</keyword>
<dbReference type="OrthoDB" id="2156011at2759"/>
<evidence type="ECO:0000256" key="2">
    <source>
        <dbReference type="SAM" id="SignalP"/>
    </source>
</evidence>
<feature type="signal peptide" evidence="2">
    <location>
        <begin position="1"/>
        <end position="22"/>
    </location>
</feature>
<dbReference type="Pfam" id="PF10342">
    <property type="entry name" value="Kre9_KNH"/>
    <property type="match status" value="1"/>
</dbReference>
<dbReference type="EMBL" id="JAAAIP010000066">
    <property type="protein sequence ID" value="KAG0327036.1"/>
    <property type="molecule type" value="Genomic_DNA"/>
</dbReference>
<dbReference type="InterPro" id="IPR052982">
    <property type="entry name" value="SRP1/TIP1-like"/>
</dbReference>
<comment type="caution">
    <text evidence="4">The sequence shown here is derived from an EMBL/GenBank/DDBJ whole genome shotgun (WGS) entry which is preliminary data.</text>
</comment>
<organism evidence="4 5">
    <name type="scientific">Dissophora globulifera</name>
    <dbReference type="NCBI Taxonomy" id="979702"/>
    <lineage>
        <taxon>Eukaryota</taxon>
        <taxon>Fungi</taxon>
        <taxon>Fungi incertae sedis</taxon>
        <taxon>Mucoromycota</taxon>
        <taxon>Mortierellomycotina</taxon>
        <taxon>Mortierellomycetes</taxon>
        <taxon>Mortierellales</taxon>
        <taxon>Mortierellaceae</taxon>
        <taxon>Dissophora</taxon>
    </lineage>
</organism>
<dbReference type="PANTHER" id="PTHR40633">
    <property type="entry name" value="MATRIX PROTEIN, PUTATIVE (AFU_ORTHOLOGUE AFUA_8G05410)-RELATED"/>
    <property type="match status" value="1"/>
</dbReference>
<protein>
    <recommendedName>
        <fullName evidence="3">Yeast cell wall synthesis Kre9/Knh1-like N-terminal domain-containing protein</fullName>
    </recommendedName>
</protein>
<feature type="domain" description="Yeast cell wall synthesis Kre9/Knh1-like N-terminal" evidence="3">
    <location>
        <begin position="29"/>
        <end position="124"/>
    </location>
</feature>
<evidence type="ECO:0000313" key="5">
    <source>
        <dbReference type="Proteomes" id="UP000738325"/>
    </source>
</evidence>
<sequence length="189" mass="19401">MIFSKSFTTLAMLAMMVATAQADMLSISNPTKGTTWKVGETVFLQWKGNCASMGSPAAKSVDVNLMSGPDTALRFVAKLASIDCSGSETRKEFSIPADVVALSGDYSLQVQTEPKTSYSNIFTIQSKNDSGDVAANGAAVPPKPESAAVANTGAGVTSDAATLPLKNVRSTATASAVALAAVFVAAQLL</sequence>
<gene>
    <name evidence="4" type="ORF">BGZ99_008486</name>
</gene>
<accession>A0A9P6RV99</accession>
<reference evidence="4" key="1">
    <citation type="journal article" date="2020" name="Fungal Divers.">
        <title>Resolving the Mortierellaceae phylogeny through synthesis of multi-gene phylogenetics and phylogenomics.</title>
        <authorList>
            <person name="Vandepol N."/>
            <person name="Liber J."/>
            <person name="Desiro A."/>
            <person name="Na H."/>
            <person name="Kennedy M."/>
            <person name="Barry K."/>
            <person name="Grigoriev I.V."/>
            <person name="Miller A.N."/>
            <person name="O'Donnell K."/>
            <person name="Stajich J.E."/>
            <person name="Bonito G."/>
        </authorList>
    </citation>
    <scope>NUCLEOTIDE SEQUENCE</scope>
    <source>
        <strain evidence="4">REB-010B</strain>
    </source>
</reference>
<dbReference type="InterPro" id="IPR018466">
    <property type="entry name" value="Kre9/Knh1-like_N"/>
</dbReference>
<evidence type="ECO:0000256" key="1">
    <source>
        <dbReference type="ARBA" id="ARBA00022729"/>
    </source>
</evidence>
<dbReference type="AlphaFoldDB" id="A0A9P6RV99"/>
<dbReference type="PANTHER" id="PTHR40633:SF1">
    <property type="entry name" value="GPI ANCHORED SERINE-THREONINE RICH PROTEIN (AFU_ORTHOLOGUE AFUA_1G03630)"/>
    <property type="match status" value="1"/>
</dbReference>
<evidence type="ECO:0000259" key="3">
    <source>
        <dbReference type="Pfam" id="PF10342"/>
    </source>
</evidence>
<evidence type="ECO:0000313" key="4">
    <source>
        <dbReference type="EMBL" id="KAG0327036.1"/>
    </source>
</evidence>
<dbReference type="Proteomes" id="UP000738325">
    <property type="component" value="Unassembled WGS sequence"/>
</dbReference>
<name>A0A9P6RV99_9FUNG</name>